<proteinExistence type="predicted"/>
<dbReference type="EMBL" id="CAJVCH010570630">
    <property type="protein sequence ID" value="CAG7835457.1"/>
    <property type="molecule type" value="Genomic_DNA"/>
</dbReference>
<dbReference type="Pfam" id="PF11901">
    <property type="entry name" value="DM9"/>
    <property type="match status" value="1"/>
</dbReference>
<dbReference type="PANTHER" id="PTHR31649:SF1">
    <property type="entry name" value="FARNESOIC ACID O-METHYL TRANSFERASE DOMAIN-CONTAINING PROTEIN"/>
    <property type="match status" value="1"/>
</dbReference>
<dbReference type="AlphaFoldDB" id="A0A8J2LG09"/>
<dbReference type="InterPro" id="IPR006616">
    <property type="entry name" value="DM9_repeat"/>
</dbReference>
<dbReference type="SMART" id="SM00696">
    <property type="entry name" value="DM9"/>
    <property type="match status" value="2"/>
</dbReference>
<accession>A0A8J2LG09</accession>
<gene>
    <name evidence="1" type="ORF">AFUS01_LOCUS44824</name>
</gene>
<organism evidence="1 2">
    <name type="scientific">Allacma fusca</name>
    <dbReference type="NCBI Taxonomy" id="39272"/>
    <lineage>
        <taxon>Eukaryota</taxon>
        <taxon>Metazoa</taxon>
        <taxon>Ecdysozoa</taxon>
        <taxon>Arthropoda</taxon>
        <taxon>Hexapoda</taxon>
        <taxon>Collembola</taxon>
        <taxon>Symphypleona</taxon>
        <taxon>Sminthuridae</taxon>
        <taxon>Allacma</taxon>
    </lineage>
</organism>
<name>A0A8J2LG09_9HEXA</name>
<evidence type="ECO:0000313" key="2">
    <source>
        <dbReference type="Proteomes" id="UP000708208"/>
    </source>
</evidence>
<sequence>MADFLGCSRDTRPVVSWNPCTSGYYPVNGVSVGLDCNDTVYVARAWYKGALVPGKLHVGLRYATIPWGDKEVPCKSYEVLLAPQGVLKWVKSEKGERVEGAVIGGFMPDGEELFIGRVQICGAFASGAIQPSRKCLLIPSQGTVRKTCTHCHPYEILVSQFSLPFFEFFPLFDKSPFTYL</sequence>
<dbReference type="PANTHER" id="PTHR31649">
    <property type="entry name" value="AGAP009604-PA"/>
    <property type="match status" value="1"/>
</dbReference>
<dbReference type="Proteomes" id="UP000708208">
    <property type="component" value="Unassembled WGS sequence"/>
</dbReference>
<comment type="caution">
    <text evidence="1">The sequence shown here is derived from an EMBL/GenBank/DDBJ whole genome shotgun (WGS) entry which is preliminary data.</text>
</comment>
<evidence type="ECO:0000313" key="1">
    <source>
        <dbReference type="EMBL" id="CAG7835457.1"/>
    </source>
</evidence>
<dbReference type="OrthoDB" id="2142040at2759"/>
<keyword evidence="2" id="KW-1185">Reference proteome</keyword>
<reference evidence="1" key="1">
    <citation type="submission" date="2021-06" db="EMBL/GenBank/DDBJ databases">
        <authorList>
            <person name="Hodson N. C."/>
            <person name="Mongue J. A."/>
            <person name="Jaron S. K."/>
        </authorList>
    </citation>
    <scope>NUCLEOTIDE SEQUENCE</scope>
</reference>
<protein>
    <submittedName>
        <fullName evidence="1">Uncharacterized protein</fullName>
    </submittedName>
</protein>